<dbReference type="Proteomes" id="UP000473699">
    <property type="component" value="Unassembled WGS sequence"/>
</dbReference>
<feature type="domain" description="MrpA C-terminal/MbhE" evidence="2">
    <location>
        <begin position="35"/>
        <end position="89"/>
    </location>
</feature>
<keyword evidence="4" id="KW-1185">Reference proteome</keyword>
<keyword evidence="1" id="KW-0812">Transmembrane</keyword>
<name>A0A6L5YAM6_9BACT</name>
<dbReference type="InterPro" id="IPR046806">
    <property type="entry name" value="MrpA_C/MbhE"/>
</dbReference>
<feature type="transmembrane region" description="Helical" evidence="1">
    <location>
        <begin position="69"/>
        <end position="87"/>
    </location>
</feature>
<dbReference type="RefSeq" id="WP_154528452.1">
    <property type="nucleotide sequence ID" value="NZ_JAXDZJ010000108.1"/>
</dbReference>
<evidence type="ECO:0000259" key="2">
    <source>
        <dbReference type="Pfam" id="PF20501"/>
    </source>
</evidence>
<evidence type="ECO:0000313" key="4">
    <source>
        <dbReference type="Proteomes" id="UP000473699"/>
    </source>
</evidence>
<keyword evidence="1" id="KW-1133">Transmembrane helix</keyword>
<accession>A0A6L5YAM6</accession>
<evidence type="ECO:0000256" key="1">
    <source>
        <dbReference type="SAM" id="Phobius"/>
    </source>
</evidence>
<comment type="caution">
    <text evidence="3">The sequence shown here is derived from an EMBL/GenBank/DDBJ whole genome shotgun (WGS) entry which is preliminary data.</text>
</comment>
<keyword evidence="1" id="KW-0472">Membrane</keyword>
<protein>
    <recommendedName>
        <fullName evidence="2">MrpA C-terminal/MbhE domain-containing protein</fullName>
    </recommendedName>
</protein>
<dbReference type="AlphaFoldDB" id="A0A6L5YAM6"/>
<reference evidence="3 4" key="1">
    <citation type="submission" date="2019-08" db="EMBL/GenBank/DDBJ databases">
        <title>In-depth cultivation of the pig gut microbiome towards novel bacterial diversity and tailored functional studies.</title>
        <authorList>
            <person name="Wylensek D."/>
            <person name="Hitch T.C.A."/>
            <person name="Clavel T."/>
        </authorList>
    </citation>
    <scope>NUCLEOTIDE SEQUENCE [LARGE SCALE GENOMIC DNA]</scope>
    <source>
        <strain evidence="3 4">SM-530-WT-4B</strain>
    </source>
</reference>
<gene>
    <name evidence="3" type="ORF">FYJ74_04770</name>
</gene>
<dbReference type="EMBL" id="VUNH01000004">
    <property type="protein sequence ID" value="MST55346.1"/>
    <property type="molecule type" value="Genomic_DNA"/>
</dbReference>
<proteinExistence type="predicted"/>
<sequence>MKSVRILFVIAAIMLGGALMGAVSSLHPFGVPSVEGRAVDEHYLNRAGADLSCENVVTSIVFDYRGFDTIGESTVLFAALLSVMMLFRKGGRKQ</sequence>
<organism evidence="3 4">
    <name type="scientific">Pyramidobacter porci</name>
    <dbReference type="NCBI Taxonomy" id="2605789"/>
    <lineage>
        <taxon>Bacteria</taxon>
        <taxon>Thermotogati</taxon>
        <taxon>Synergistota</taxon>
        <taxon>Synergistia</taxon>
        <taxon>Synergistales</taxon>
        <taxon>Dethiosulfovibrionaceae</taxon>
        <taxon>Pyramidobacter</taxon>
    </lineage>
</organism>
<evidence type="ECO:0000313" key="3">
    <source>
        <dbReference type="EMBL" id="MST55346.1"/>
    </source>
</evidence>
<dbReference type="Pfam" id="PF20501">
    <property type="entry name" value="MbhE"/>
    <property type="match status" value="1"/>
</dbReference>